<dbReference type="PANTHER" id="PTHR45663">
    <property type="entry name" value="GEO12009P1"/>
    <property type="match status" value="1"/>
</dbReference>
<dbReference type="InterPro" id="IPR017937">
    <property type="entry name" value="Thioredoxin_CS"/>
</dbReference>
<keyword evidence="2" id="KW-0813">Transport</keyword>
<organism evidence="9 10">
    <name type="scientific">Bradyrhizobium lablabi</name>
    <dbReference type="NCBI Taxonomy" id="722472"/>
    <lineage>
        <taxon>Bacteria</taxon>
        <taxon>Pseudomonadati</taxon>
        <taxon>Pseudomonadota</taxon>
        <taxon>Alphaproteobacteria</taxon>
        <taxon>Hyphomicrobiales</taxon>
        <taxon>Nitrobacteraceae</taxon>
        <taxon>Bradyrhizobium</taxon>
    </lineage>
</organism>
<dbReference type="NCBIfam" id="NF008229">
    <property type="entry name" value="PRK10996.1"/>
    <property type="match status" value="1"/>
</dbReference>
<dbReference type="GO" id="GO:0046872">
    <property type="term" value="F:metal ion binding"/>
    <property type="evidence" value="ECO:0007669"/>
    <property type="project" value="UniProtKB-KW"/>
</dbReference>
<evidence type="ECO:0000256" key="5">
    <source>
        <dbReference type="ARBA" id="ARBA00023157"/>
    </source>
</evidence>
<evidence type="ECO:0000256" key="4">
    <source>
        <dbReference type="ARBA" id="ARBA00022982"/>
    </source>
</evidence>
<dbReference type="GO" id="GO:0015035">
    <property type="term" value="F:protein-disulfide reductase activity"/>
    <property type="evidence" value="ECO:0007669"/>
    <property type="project" value="UniProtKB-UniRule"/>
</dbReference>
<dbReference type="GO" id="GO:0045454">
    <property type="term" value="P:cell redox homeostasis"/>
    <property type="evidence" value="ECO:0007669"/>
    <property type="project" value="TreeGrafter"/>
</dbReference>
<evidence type="ECO:0000313" key="10">
    <source>
        <dbReference type="Proteomes" id="UP000183208"/>
    </source>
</evidence>
<dbReference type="CDD" id="cd02947">
    <property type="entry name" value="TRX_family"/>
    <property type="match status" value="1"/>
</dbReference>
<evidence type="ECO:0000256" key="7">
    <source>
        <dbReference type="NCBIfam" id="TIGR01068"/>
    </source>
</evidence>
<gene>
    <name evidence="9" type="ORF">SAMN05444171_6491</name>
</gene>
<dbReference type="Gene3D" id="2.30.30.380">
    <property type="entry name" value="Zn-finger domain of Sec23/24"/>
    <property type="match status" value="1"/>
</dbReference>
<dbReference type="Proteomes" id="UP000183208">
    <property type="component" value="Unassembled WGS sequence"/>
</dbReference>
<dbReference type="PRINTS" id="PR00421">
    <property type="entry name" value="THIOREDOXIN"/>
</dbReference>
<keyword evidence="4" id="KW-0249">Electron transport</keyword>
<dbReference type="Pfam" id="PF21352">
    <property type="entry name" value="Zn_ribbon_Thio2"/>
    <property type="match status" value="1"/>
</dbReference>
<keyword evidence="5" id="KW-1015">Disulfide bond</keyword>
<dbReference type="Pfam" id="PF00085">
    <property type="entry name" value="Thioredoxin"/>
    <property type="match status" value="1"/>
</dbReference>
<dbReference type="PROSITE" id="PS51352">
    <property type="entry name" value="THIOREDOXIN_2"/>
    <property type="match status" value="1"/>
</dbReference>
<dbReference type="PANTHER" id="PTHR45663:SF11">
    <property type="entry name" value="GEO12009P1"/>
    <property type="match status" value="1"/>
</dbReference>
<feature type="domain" description="Thioredoxin" evidence="8">
    <location>
        <begin position="21"/>
        <end position="146"/>
    </location>
</feature>
<keyword evidence="6" id="KW-0676">Redox-active center</keyword>
<dbReference type="EMBL" id="FNTI01000001">
    <property type="protein sequence ID" value="SEE16713.1"/>
    <property type="molecule type" value="Genomic_DNA"/>
</dbReference>
<keyword evidence="3" id="KW-0479">Metal-binding</keyword>
<evidence type="ECO:0000256" key="3">
    <source>
        <dbReference type="ARBA" id="ARBA00022723"/>
    </source>
</evidence>
<dbReference type="GO" id="GO:0005829">
    <property type="term" value="C:cytosol"/>
    <property type="evidence" value="ECO:0007669"/>
    <property type="project" value="TreeGrafter"/>
</dbReference>
<evidence type="ECO:0000259" key="8">
    <source>
        <dbReference type="PROSITE" id="PS51352"/>
    </source>
</evidence>
<dbReference type="InterPro" id="IPR036249">
    <property type="entry name" value="Thioredoxin-like_sf"/>
</dbReference>
<accession>A0A1M7GAB5</accession>
<dbReference type="InterPro" id="IPR005746">
    <property type="entry name" value="Thioredoxin"/>
</dbReference>
<protein>
    <recommendedName>
        <fullName evidence="7">Thioredoxin</fullName>
    </recommendedName>
</protein>
<dbReference type="RefSeq" id="WP_074827692.1">
    <property type="nucleotide sequence ID" value="NZ_FNTI01000001.1"/>
</dbReference>
<dbReference type="NCBIfam" id="TIGR01068">
    <property type="entry name" value="thioredoxin"/>
    <property type="match status" value="1"/>
</dbReference>
<evidence type="ECO:0000313" key="9">
    <source>
        <dbReference type="EMBL" id="SEE16713.1"/>
    </source>
</evidence>
<dbReference type="InterPro" id="IPR049299">
    <property type="entry name" value="Thio2_N"/>
</dbReference>
<proteinExistence type="inferred from homology"/>
<reference evidence="9 10" key="1">
    <citation type="submission" date="2016-10" db="EMBL/GenBank/DDBJ databases">
        <authorList>
            <person name="de Groot N.N."/>
        </authorList>
    </citation>
    <scope>NUCLEOTIDE SEQUENCE [LARGE SCALE GENOMIC DNA]</scope>
    <source>
        <strain evidence="9 10">GAS522</strain>
    </source>
</reference>
<comment type="similarity">
    <text evidence="1">Belongs to the thioredoxin family.</text>
</comment>
<evidence type="ECO:0000256" key="6">
    <source>
        <dbReference type="ARBA" id="ARBA00023284"/>
    </source>
</evidence>
<dbReference type="Gene3D" id="3.40.30.10">
    <property type="entry name" value="Glutaredoxin"/>
    <property type="match status" value="1"/>
</dbReference>
<sequence length="150" mass="16735">MTSALNVVCPHCDSVNRLPRERLRDHAKCGSCHRPLYEGRPATLDNASRFYKHARHSDVPLLVDFWAAWCGPCQAMAPVFEQAAAELEPEVRLIKVDSDAVPELLQCYGIQSIPTLMLMHHGRETARQSGAVSLPQLLAWAREHVDGVKV</sequence>
<dbReference type="OrthoDB" id="9790390at2"/>
<dbReference type="AlphaFoldDB" id="A0A1M7GAB5"/>
<evidence type="ECO:0000256" key="2">
    <source>
        <dbReference type="ARBA" id="ARBA00022448"/>
    </source>
</evidence>
<dbReference type="InterPro" id="IPR013766">
    <property type="entry name" value="Thioredoxin_domain"/>
</dbReference>
<dbReference type="SUPFAM" id="SSF52833">
    <property type="entry name" value="Thioredoxin-like"/>
    <property type="match status" value="1"/>
</dbReference>
<name>A0A1M7GAB5_9BRAD</name>
<dbReference type="PROSITE" id="PS00194">
    <property type="entry name" value="THIOREDOXIN_1"/>
    <property type="match status" value="1"/>
</dbReference>
<evidence type="ECO:0000256" key="1">
    <source>
        <dbReference type="ARBA" id="ARBA00008987"/>
    </source>
</evidence>